<reference evidence="1 2" key="1">
    <citation type="submission" date="2023-03" db="EMBL/GenBank/DDBJ databases">
        <authorList>
            <person name="Shen W."/>
            <person name="Cai J."/>
        </authorList>
    </citation>
    <scope>NUCLEOTIDE SEQUENCE [LARGE SCALE GENOMIC DNA]</scope>
    <source>
        <strain evidence="1 2">B101</strain>
    </source>
</reference>
<evidence type="ECO:0000313" key="1">
    <source>
        <dbReference type="EMBL" id="MDT2828362.1"/>
    </source>
</evidence>
<sequence>MKLSKHLTGSMLIAACLYQTVFLSEIPWNQDLATFEDITQIEGYQVAKTEQNGKNIDIYNKRKRKKLLLIENRLAMMQSQTTTGGNEGNHSQIGIQMAKFSGNLVYGERSSNE</sequence>
<dbReference type="PROSITE" id="PS51257">
    <property type="entry name" value="PROKAR_LIPOPROTEIN"/>
    <property type="match status" value="1"/>
</dbReference>
<accession>A0ABU3FQU6</accession>
<dbReference type="RefSeq" id="WP_311819159.1">
    <property type="nucleotide sequence ID" value="NZ_JARQBN010000012.1"/>
</dbReference>
<gene>
    <name evidence="1" type="ORF">P7H59_07790</name>
</gene>
<dbReference type="Proteomes" id="UP001265301">
    <property type="component" value="Unassembled WGS sequence"/>
</dbReference>
<protein>
    <submittedName>
        <fullName evidence="1">Uncharacterized protein</fullName>
    </submittedName>
</protein>
<dbReference type="EMBL" id="JARQBN010000012">
    <property type="protein sequence ID" value="MDT2828362.1"/>
    <property type="molecule type" value="Genomic_DNA"/>
</dbReference>
<organism evidence="1 2">
    <name type="scientific">Enterococcus viikkiensis</name>
    <dbReference type="NCBI Taxonomy" id="930854"/>
    <lineage>
        <taxon>Bacteria</taxon>
        <taxon>Bacillati</taxon>
        <taxon>Bacillota</taxon>
        <taxon>Bacilli</taxon>
        <taxon>Lactobacillales</taxon>
        <taxon>Enterococcaceae</taxon>
        <taxon>Enterococcus</taxon>
    </lineage>
</organism>
<comment type="caution">
    <text evidence="1">The sequence shown here is derived from an EMBL/GenBank/DDBJ whole genome shotgun (WGS) entry which is preliminary data.</text>
</comment>
<keyword evidence="2" id="KW-1185">Reference proteome</keyword>
<proteinExistence type="predicted"/>
<evidence type="ECO:0000313" key="2">
    <source>
        <dbReference type="Proteomes" id="UP001265301"/>
    </source>
</evidence>
<name>A0ABU3FQU6_9ENTE</name>